<dbReference type="RefSeq" id="WP_330196436.1">
    <property type="nucleotide sequence ID" value="NZ_JAZDRO010000003.1"/>
</dbReference>
<evidence type="ECO:0000256" key="2">
    <source>
        <dbReference type="ARBA" id="ARBA00022603"/>
    </source>
</evidence>
<evidence type="ECO:0000313" key="6">
    <source>
        <dbReference type="EMBL" id="MEE2566884.1"/>
    </source>
</evidence>
<evidence type="ECO:0000313" key="7">
    <source>
        <dbReference type="Proteomes" id="UP001310692"/>
    </source>
</evidence>
<evidence type="ECO:0000256" key="3">
    <source>
        <dbReference type="ARBA" id="ARBA00022679"/>
    </source>
</evidence>
<sequence>MTSPAFILVTPQMGENIGAAARVMGNFGLPDLRVVDPRDGWPNLKAESVAVGSPVLKNATLTYTLDDAIGNLTRIYATTARPRGMEKRVLTPREAMAEARAATEAGEAVGILFGGEKSGLPNEAVSGADAIITLPVERDFSSLNLAQTVGVLAYEWRAGDPAPDDFEPVSDPASKADMERLYDHFIEELDRAGFFHPPEKTPLMVNNLRAALARARFTEQEARTFRGAIKALALGRGKARIVRED</sequence>
<dbReference type="SUPFAM" id="SSF75217">
    <property type="entry name" value="alpha/beta knot"/>
    <property type="match status" value="1"/>
</dbReference>
<dbReference type="PANTHER" id="PTHR42786">
    <property type="entry name" value="TRNA/RRNA METHYLTRANSFERASE"/>
    <property type="match status" value="1"/>
</dbReference>
<dbReference type="Proteomes" id="UP001310692">
    <property type="component" value="Unassembled WGS sequence"/>
</dbReference>
<dbReference type="GO" id="GO:0032259">
    <property type="term" value="P:methylation"/>
    <property type="evidence" value="ECO:0007669"/>
    <property type="project" value="UniProtKB-KW"/>
</dbReference>
<keyword evidence="2 6" id="KW-0489">Methyltransferase</keyword>
<dbReference type="CDD" id="cd18093">
    <property type="entry name" value="SpoU-like_TrmJ"/>
    <property type="match status" value="1"/>
</dbReference>
<dbReference type="InterPro" id="IPR029026">
    <property type="entry name" value="tRNA_m1G_MTases_N"/>
</dbReference>
<protein>
    <submittedName>
        <fullName evidence="6">RNA methyltransferase</fullName>
    </submittedName>
</protein>
<dbReference type="InterPro" id="IPR029028">
    <property type="entry name" value="Alpha/beta_knot_MTases"/>
</dbReference>
<keyword evidence="7" id="KW-1185">Reference proteome</keyword>
<dbReference type="Gene3D" id="1.10.8.590">
    <property type="match status" value="1"/>
</dbReference>
<dbReference type="PIRSF" id="PIRSF004808">
    <property type="entry name" value="LasT"/>
    <property type="match status" value="1"/>
</dbReference>
<reference evidence="6 7" key="1">
    <citation type="submission" date="2024-01" db="EMBL/GenBank/DDBJ databases">
        <title>Hyphobacterium bacterium isolated from marine sediment.</title>
        <authorList>
            <person name="Zhao S."/>
        </authorList>
    </citation>
    <scope>NUCLEOTIDE SEQUENCE [LARGE SCALE GENOMIC DNA]</scope>
    <source>
        <strain evidence="6 7">Y60-23</strain>
    </source>
</reference>
<dbReference type="PANTHER" id="PTHR42786:SF7">
    <property type="entry name" value="TRNA_RRNA METHYLTRANSFERASE SPOU TYPE DOMAIN-CONTAINING PROTEIN"/>
    <property type="match status" value="1"/>
</dbReference>
<dbReference type="GO" id="GO:0008168">
    <property type="term" value="F:methyltransferase activity"/>
    <property type="evidence" value="ECO:0007669"/>
    <property type="project" value="UniProtKB-KW"/>
</dbReference>
<dbReference type="Pfam" id="PF00588">
    <property type="entry name" value="SpoU_methylase"/>
    <property type="match status" value="1"/>
</dbReference>
<organism evidence="6 7">
    <name type="scientific">Hyphobacterium marinum</name>
    <dbReference type="NCBI Taxonomy" id="3116574"/>
    <lineage>
        <taxon>Bacteria</taxon>
        <taxon>Pseudomonadati</taxon>
        <taxon>Pseudomonadota</taxon>
        <taxon>Alphaproteobacteria</taxon>
        <taxon>Maricaulales</taxon>
        <taxon>Maricaulaceae</taxon>
        <taxon>Hyphobacterium</taxon>
    </lineage>
</organism>
<evidence type="ECO:0000259" key="5">
    <source>
        <dbReference type="Pfam" id="PF00588"/>
    </source>
</evidence>
<evidence type="ECO:0000256" key="4">
    <source>
        <dbReference type="ARBA" id="ARBA00022691"/>
    </source>
</evidence>
<dbReference type="Gene3D" id="3.40.1280.10">
    <property type="match status" value="1"/>
</dbReference>
<proteinExistence type="inferred from homology"/>
<dbReference type="InterPro" id="IPR001537">
    <property type="entry name" value="SpoU_MeTrfase"/>
</dbReference>
<keyword evidence="4" id="KW-0949">S-adenosyl-L-methionine</keyword>
<feature type="domain" description="tRNA/rRNA methyltransferase SpoU type" evidence="5">
    <location>
        <begin position="6"/>
        <end position="154"/>
    </location>
</feature>
<dbReference type="InterPro" id="IPR004384">
    <property type="entry name" value="RNA_MeTrfase_TrmJ/LasT"/>
</dbReference>
<accession>A0ABU7LZA1</accession>
<keyword evidence="3" id="KW-0808">Transferase</keyword>
<dbReference type="EMBL" id="JAZDRO010000003">
    <property type="protein sequence ID" value="MEE2566884.1"/>
    <property type="molecule type" value="Genomic_DNA"/>
</dbReference>
<comment type="similarity">
    <text evidence="1">Belongs to the class IV-like SAM-binding methyltransferase superfamily. RNA methyltransferase TrmH family.</text>
</comment>
<name>A0ABU7LZA1_9PROT</name>
<comment type="caution">
    <text evidence="6">The sequence shown here is derived from an EMBL/GenBank/DDBJ whole genome shotgun (WGS) entry which is preliminary data.</text>
</comment>
<gene>
    <name evidence="6" type="ORF">V0U35_09345</name>
</gene>
<evidence type="ECO:0000256" key="1">
    <source>
        <dbReference type="ARBA" id="ARBA00007228"/>
    </source>
</evidence>